<protein>
    <submittedName>
        <fullName evidence="3">Taurine catabolism dioxygenase TauD, TfdA family</fullName>
    </submittedName>
</protein>
<dbReference type="SUPFAM" id="SSF51197">
    <property type="entry name" value="Clavaminate synthase-like"/>
    <property type="match status" value="1"/>
</dbReference>
<evidence type="ECO:0000313" key="4">
    <source>
        <dbReference type="Proteomes" id="UP000254794"/>
    </source>
</evidence>
<keyword evidence="4" id="KW-1185">Reference proteome</keyword>
<dbReference type="InterPro" id="IPR003819">
    <property type="entry name" value="TauD/TfdA-like"/>
</dbReference>
<accession>A0A378JK15</accession>
<keyword evidence="1" id="KW-0560">Oxidoreductase</keyword>
<dbReference type="RefSeq" id="WP_115331056.1">
    <property type="nucleotide sequence ID" value="NZ_CAAAHP010000001.1"/>
</dbReference>
<dbReference type="GO" id="GO:0016706">
    <property type="term" value="F:2-oxoglutarate-dependent dioxygenase activity"/>
    <property type="evidence" value="ECO:0007669"/>
    <property type="project" value="UniProtKB-ARBA"/>
</dbReference>
<dbReference type="EMBL" id="UGOD01000001">
    <property type="protein sequence ID" value="STX51417.1"/>
    <property type="molecule type" value="Genomic_DNA"/>
</dbReference>
<evidence type="ECO:0000259" key="2">
    <source>
        <dbReference type="Pfam" id="PF02668"/>
    </source>
</evidence>
<proteinExistence type="predicted"/>
<name>A0A378JK15_9GAMM</name>
<dbReference type="OrthoDB" id="9769888at2"/>
<dbReference type="InterPro" id="IPR042098">
    <property type="entry name" value="TauD-like_sf"/>
</dbReference>
<dbReference type="AlphaFoldDB" id="A0A378JK15"/>
<keyword evidence="3" id="KW-0223">Dioxygenase</keyword>
<organism evidence="3 4">
    <name type="scientific">Legionella busanensis</name>
    <dbReference type="NCBI Taxonomy" id="190655"/>
    <lineage>
        <taxon>Bacteria</taxon>
        <taxon>Pseudomonadati</taxon>
        <taxon>Pseudomonadota</taxon>
        <taxon>Gammaproteobacteria</taxon>
        <taxon>Legionellales</taxon>
        <taxon>Legionellaceae</taxon>
        <taxon>Legionella</taxon>
    </lineage>
</organism>
<evidence type="ECO:0000256" key="1">
    <source>
        <dbReference type="ARBA" id="ARBA00023002"/>
    </source>
</evidence>
<evidence type="ECO:0000313" key="3">
    <source>
        <dbReference type="EMBL" id="STX51417.1"/>
    </source>
</evidence>
<gene>
    <name evidence="3" type="ORF">NCTC13316_01512</name>
</gene>
<dbReference type="Pfam" id="PF02668">
    <property type="entry name" value="TauD"/>
    <property type="match status" value="1"/>
</dbReference>
<dbReference type="Gene3D" id="3.60.130.10">
    <property type="entry name" value="Clavaminate synthase-like"/>
    <property type="match status" value="1"/>
</dbReference>
<dbReference type="Proteomes" id="UP000254794">
    <property type="component" value="Unassembled WGS sequence"/>
</dbReference>
<feature type="domain" description="TauD/TfdA-like" evidence="2">
    <location>
        <begin position="6"/>
        <end position="42"/>
    </location>
</feature>
<reference evidence="3 4" key="1">
    <citation type="submission" date="2018-06" db="EMBL/GenBank/DDBJ databases">
        <authorList>
            <consortium name="Pathogen Informatics"/>
            <person name="Doyle S."/>
        </authorList>
    </citation>
    <scope>NUCLEOTIDE SEQUENCE [LARGE SCALE GENOMIC DNA]</scope>
    <source>
        <strain evidence="3 4">NCTC13316</strain>
    </source>
</reference>
<sequence length="46" mass="5207">MDTLKNCTIAIPWQKGNMMVLDNILTMHGRATFKGLRRILTSLTTT</sequence>